<dbReference type="EMBL" id="CP022423">
    <property type="protein sequence ID" value="ASM77786.1"/>
    <property type="molecule type" value="Genomic_DNA"/>
</dbReference>
<accession>A0A221KFI8</accession>
<dbReference type="Gene3D" id="3.20.20.150">
    <property type="entry name" value="Divalent-metal-dependent TIM barrel enzymes"/>
    <property type="match status" value="1"/>
</dbReference>
<evidence type="ECO:0000313" key="1">
    <source>
        <dbReference type="EMBL" id="ASM77786.1"/>
    </source>
</evidence>
<name>A0A221KFI8_VITFI</name>
<dbReference type="Proteomes" id="UP000199729">
    <property type="component" value="Chromosome"/>
</dbReference>
<dbReference type="KEGG" id="vff:VITFI_CDS2008"/>
<evidence type="ECO:0000313" key="2">
    <source>
        <dbReference type="Proteomes" id="UP000199729"/>
    </source>
</evidence>
<sequence>MGVGWRPSHEEALLAQPGQVDFIEVHSENFFAPGGAALATLCRARQDHPVSLHGVGLALGSAVGLDGAHLASLARLVEQIEPVRVSDHAAFARAPLLAGGPVLHAADLLPIPFTSASLALMVRHVQQVQERLRRPMLVENLSAYIDWAVADAWPEPEFFNQLTQRSGCQMLLDVNNLVVNALNRAEPDPVASACAWIDALVPQSVGEIHLAGYDDRGPLVIDDHGSRVHPPVWTVYRHAVARLGPVPTLIEWDTHLPPWDTLLDEAAQARRCQTEEVRRG</sequence>
<dbReference type="InterPro" id="IPR007801">
    <property type="entry name" value="MbnB/TglH/ChrH"/>
</dbReference>
<proteinExistence type="predicted"/>
<dbReference type="PANTHER" id="PTHR42194:SF1">
    <property type="entry name" value="UPF0276 PROTEIN HI_1600"/>
    <property type="match status" value="1"/>
</dbReference>
<gene>
    <name evidence="1" type="ORF">VITFI_CDS2008</name>
</gene>
<reference evidence="1 2" key="1">
    <citation type="submission" date="2017-07" db="EMBL/GenBank/DDBJ databases">
        <title>Complete Genome Sequence of the cosmetic ferment Vitreoscilla filiformis (ATCC15551).</title>
        <authorList>
            <person name="Contreras S."/>
            <person name="Sagory-Zalkind P."/>
            <person name="Blanquart H."/>
            <person name="Iltis A."/>
            <person name="Morand S.C."/>
        </authorList>
    </citation>
    <scope>NUCLEOTIDE SEQUENCE [LARGE SCALE GENOMIC DNA]</scope>
    <source>
        <strain evidence="1 2">ATCC 15551</strain>
    </source>
</reference>
<keyword evidence="2" id="KW-1185">Reference proteome</keyword>
<evidence type="ECO:0008006" key="3">
    <source>
        <dbReference type="Google" id="ProtNLM"/>
    </source>
</evidence>
<dbReference type="PANTHER" id="PTHR42194">
    <property type="entry name" value="UPF0276 PROTEIN HI_1600"/>
    <property type="match status" value="1"/>
</dbReference>
<dbReference type="Pfam" id="PF05114">
    <property type="entry name" value="MbnB_TglH_ChrH"/>
    <property type="match status" value="1"/>
</dbReference>
<dbReference type="AlphaFoldDB" id="A0A221KFI8"/>
<dbReference type="NCBIfam" id="NF003818">
    <property type="entry name" value="PRK05409.1"/>
    <property type="match status" value="1"/>
</dbReference>
<organism evidence="1 2">
    <name type="scientific">Vitreoscilla filiformis</name>
    <dbReference type="NCBI Taxonomy" id="63"/>
    <lineage>
        <taxon>Bacteria</taxon>
        <taxon>Pseudomonadati</taxon>
        <taxon>Pseudomonadota</taxon>
        <taxon>Betaproteobacteria</taxon>
        <taxon>Neisseriales</taxon>
        <taxon>Neisseriaceae</taxon>
        <taxon>Vitreoscilla</taxon>
    </lineage>
</organism>
<protein>
    <recommendedName>
        <fullName evidence="3">DUF692 domain-containing protein</fullName>
    </recommendedName>
</protein>